<feature type="chain" id="PRO_5020032390" evidence="2">
    <location>
        <begin position="26"/>
        <end position="277"/>
    </location>
</feature>
<evidence type="ECO:0000313" key="4">
    <source>
        <dbReference type="Proteomes" id="UP000501690"/>
    </source>
</evidence>
<organism evidence="3 4">
    <name type="scientific">Vigna unguiculata</name>
    <name type="common">Cowpea</name>
    <dbReference type="NCBI Taxonomy" id="3917"/>
    <lineage>
        <taxon>Eukaryota</taxon>
        <taxon>Viridiplantae</taxon>
        <taxon>Streptophyta</taxon>
        <taxon>Embryophyta</taxon>
        <taxon>Tracheophyta</taxon>
        <taxon>Spermatophyta</taxon>
        <taxon>Magnoliopsida</taxon>
        <taxon>eudicotyledons</taxon>
        <taxon>Gunneridae</taxon>
        <taxon>Pentapetalae</taxon>
        <taxon>rosids</taxon>
        <taxon>fabids</taxon>
        <taxon>Fabales</taxon>
        <taxon>Fabaceae</taxon>
        <taxon>Papilionoideae</taxon>
        <taxon>50 kb inversion clade</taxon>
        <taxon>NPAAA clade</taxon>
        <taxon>indigoferoid/millettioid clade</taxon>
        <taxon>Phaseoleae</taxon>
        <taxon>Vigna</taxon>
    </lineage>
</organism>
<dbReference type="EMBL" id="CP039352">
    <property type="protein sequence ID" value="QCE03677.1"/>
    <property type="molecule type" value="Genomic_DNA"/>
</dbReference>
<dbReference type="PROSITE" id="PS51257">
    <property type="entry name" value="PROKAR_LIPOPROTEIN"/>
    <property type="match status" value="1"/>
</dbReference>
<feature type="signal peptide" evidence="2">
    <location>
        <begin position="1"/>
        <end position="25"/>
    </location>
</feature>
<reference evidence="3 4" key="1">
    <citation type="submission" date="2019-04" db="EMBL/GenBank/DDBJ databases">
        <title>An improved genome assembly and genetic linkage map for asparagus bean, Vigna unguiculata ssp. sesquipedialis.</title>
        <authorList>
            <person name="Xia Q."/>
            <person name="Zhang R."/>
            <person name="Dong Y."/>
        </authorList>
    </citation>
    <scope>NUCLEOTIDE SEQUENCE [LARGE SCALE GENOMIC DNA]</scope>
    <source>
        <tissue evidence="3">Leaf</tissue>
    </source>
</reference>
<gene>
    <name evidence="3" type="ORF">DEO72_LG8g1702</name>
</gene>
<sequence length="277" mass="30798">MTRSTISASPIFITFTLLFITFACATSVNEIENGEPNGSNGFTVPSHVEKQGQDVIKEYLDSVFENALFAGDSTETYPHSYGIEAESNIQIKEDKSGDEEPKESGEGHKLIIPKHIEEEGPEAIKKYLDDLFSKPLLGMDSTQTLQNPEAHQHSNSIHLDSKTHITQEGKNNVVDKSFDKSKLTKEEELVNDDIAVNVNLEMVGDGEYVLKIKRVNPSSNDGDKVERAKHLAQNGAMLLHYGEILQDMGEKLITQSQTLLYSVFKMPAPPKFKSDDQ</sequence>
<feature type="compositionally biased region" description="Basic and acidic residues" evidence="1">
    <location>
        <begin position="91"/>
        <end position="107"/>
    </location>
</feature>
<keyword evidence="2" id="KW-0732">Signal</keyword>
<feature type="region of interest" description="Disordered" evidence="1">
    <location>
        <begin position="85"/>
        <end position="107"/>
    </location>
</feature>
<evidence type="ECO:0000256" key="2">
    <source>
        <dbReference type="SAM" id="SignalP"/>
    </source>
</evidence>
<proteinExistence type="predicted"/>
<evidence type="ECO:0000256" key="1">
    <source>
        <dbReference type="SAM" id="MobiDB-lite"/>
    </source>
</evidence>
<evidence type="ECO:0000313" key="3">
    <source>
        <dbReference type="EMBL" id="QCE03677.1"/>
    </source>
</evidence>
<dbReference type="AlphaFoldDB" id="A0A4D6MUV2"/>
<keyword evidence="4" id="KW-1185">Reference proteome</keyword>
<protein>
    <submittedName>
        <fullName evidence="3">Uncharacterized protein</fullName>
    </submittedName>
</protein>
<dbReference type="Proteomes" id="UP000501690">
    <property type="component" value="Linkage Group LG8"/>
</dbReference>
<name>A0A4D6MUV2_VIGUN</name>
<accession>A0A4D6MUV2</accession>